<dbReference type="InterPro" id="IPR012292">
    <property type="entry name" value="Globin/Proto"/>
</dbReference>
<evidence type="ECO:0000313" key="8">
    <source>
        <dbReference type="Proteomes" id="UP000035579"/>
    </source>
</evidence>
<evidence type="ECO:0000256" key="4">
    <source>
        <dbReference type="ARBA" id="ARBA00023004"/>
    </source>
</evidence>
<name>A0AAC8TFB0_9BACT</name>
<sequence>MNTETKKPSLYERLGGVYAIAAVVDTFIDRIMVAPELNANPLVDEAHHRVPKAGFKYLVTEMVCQVTGGPQRYTGKTMAESHKHLNISASEWVVFAGIFKAVLDEYKVPEAEQAELFAIVGSTRSDIVVERPVSKAG</sequence>
<dbReference type="GO" id="GO:0019825">
    <property type="term" value="F:oxygen binding"/>
    <property type="evidence" value="ECO:0007669"/>
    <property type="project" value="InterPro"/>
</dbReference>
<dbReference type="GO" id="GO:0046872">
    <property type="term" value="F:metal ion binding"/>
    <property type="evidence" value="ECO:0007669"/>
    <property type="project" value="UniProtKB-KW"/>
</dbReference>
<keyword evidence="9" id="KW-1185">Reference proteome</keyword>
<evidence type="ECO:0000313" key="7">
    <source>
        <dbReference type="EMBL" id="REG23666.1"/>
    </source>
</evidence>
<dbReference type="Proteomes" id="UP000035579">
    <property type="component" value="Chromosome"/>
</dbReference>
<gene>
    <name evidence="6" type="ORF">AA314_05513</name>
    <name evidence="7" type="ORF">ATI61_116136</name>
</gene>
<reference evidence="7 9" key="2">
    <citation type="submission" date="2018-08" db="EMBL/GenBank/DDBJ databases">
        <title>Genomic Encyclopedia of Archaeal and Bacterial Type Strains, Phase II (KMG-II): from individual species to whole genera.</title>
        <authorList>
            <person name="Goeker M."/>
        </authorList>
    </citation>
    <scope>NUCLEOTIDE SEQUENCE [LARGE SCALE GENOMIC DNA]</scope>
    <source>
        <strain evidence="7 9">DSM 2261</strain>
    </source>
</reference>
<proteinExistence type="predicted"/>
<dbReference type="SUPFAM" id="SSF46458">
    <property type="entry name" value="Globin-like"/>
    <property type="match status" value="1"/>
</dbReference>
<dbReference type="EMBL" id="CP011509">
    <property type="protein sequence ID" value="AKJ03887.1"/>
    <property type="molecule type" value="Genomic_DNA"/>
</dbReference>
<dbReference type="Gene3D" id="1.10.490.10">
    <property type="entry name" value="Globins"/>
    <property type="match status" value="1"/>
</dbReference>
<evidence type="ECO:0000256" key="2">
    <source>
        <dbReference type="ARBA" id="ARBA00022617"/>
    </source>
</evidence>
<dbReference type="InterPro" id="IPR001486">
    <property type="entry name" value="Hemoglobin_trunc"/>
</dbReference>
<dbReference type="Proteomes" id="UP000256345">
    <property type="component" value="Unassembled WGS sequence"/>
</dbReference>
<dbReference type="GO" id="GO:0020037">
    <property type="term" value="F:heme binding"/>
    <property type="evidence" value="ECO:0007669"/>
    <property type="project" value="InterPro"/>
</dbReference>
<dbReference type="RefSeq" id="WP_053066729.1">
    <property type="nucleotide sequence ID" value="NZ_CP011509.1"/>
</dbReference>
<protein>
    <submittedName>
        <fullName evidence="6">Cyanoglobin like protein</fullName>
    </submittedName>
    <submittedName>
        <fullName evidence="7">Hemoglobin</fullName>
    </submittedName>
</protein>
<dbReference type="EMBL" id="QUMU01000016">
    <property type="protein sequence ID" value="REG23666.1"/>
    <property type="molecule type" value="Genomic_DNA"/>
</dbReference>
<evidence type="ECO:0000256" key="3">
    <source>
        <dbReference type="ARBA" id="ARBA00022723"/>
    </source>
</evidence>
<keyword evidence="3 5" id="KW-0479">Metal-binding</keyword>
<evidence type="ECO:0000256" key="1">
    <source>
        <dbReference type="ARBA" id="ARBA00022448"/>
    </source>
</evidence>
<keyword evidence="2 5" id="KW-0349">Heme</keyword>
<organism evidence="6 8">
    <name type="scientific">Archangium gephyra</name>
    <dbReference type="NCBI Taxonomy" id="48"/>
    <lineage>
        <taxon>Bacteria</taxon>
        <taxon>Pseudomonadati</taxon>
        <taxon>Myxococcota</taxon>
        <taxon>Myxococcia</taxon>
        <taxon>Myxococcales</taxon>
        <taxon>Cystobacterineae</taxon>
        <taxon>Archangiaceae</taxon>
        <taxon>Archangium</taxon>
    </lineage>
</organism>
<reference evidence="6 8" key="1">
    <citation type="submission" date="2015-05" db="EMBL/GenBank/DDBJ databases">
        <title>Genome assembly of Archangium gephyra DSM 2261.</title>
        <authorList>
            <person name="Sharma G."/>
            <person name="Subramanian S."/>
        </authorList>
    </citation>
    <scope>NUCLEOTIDE SEQUENCE [LARGE SCALE GENOMIC DNA]</scope>
    <source>
        <strain evidence="6 8">DSM 2261</strain>
    </source>
</reference>
<keyword evidence="1" id="KW-0813">Transport</keyword>
<accession>A0AAC8TFB0</accession>
<evidence type="ECO:0000313" key="9">
    <source>
        <dbReference type="Proteomes" id="UP000256345"/>
    </source>
</evidence>
<dbReference type="KEGG" id="age:AA314_05513"/>
<keyword evidence="4 5" id="KW-0408">Iron</keyword>
<dbReference type="CDD" id="cd00454">
    <property type="entry name" value="TrHb1_N"/>
    <property type="match status" value="1"/>
</dbReference>
<evidence type="ECO:0000256" key="5">
    <source>
        <dbReference type="PIRSR" id="PIRSR601486-1"/>
    </source>
</evidence>
<dbReference type="InterPro" id="IPR009050">
    <property type="entry name" value="Globin-like_sf"/>
</dbReference>
<dbReference type="AlphaFoldDB" id="A0AAC8TFB0"/>
<evidence type="ECO:0000313" key="6">
    <source>
        <dbReference type="EMBL" id="AKJ03887.1"/>
    </source>
</evidence>
<feature type="binding site" description="distal binding residue" evidence="5">
    <location>
        <position position="82"/>
    </location>
    <ligand>
        <name>heme</name>
        <dbReference type="ChEBI" id="CHEBI:30413"/>
    </ligand>
    <ligandPart>
        <name>Fe</name>
        <dbReference type="ChEBI" id="CHEBI:18248"/>
    </ligandPart>
</feature>
<dbReference type="Pfam" id="PF01152">
    <property type="entry name" value="Bac_globin"/>
    <property type="match status" value="1"/>
</dbReference>